<evidence type="ECO:0000313" key="3">
    <source>
        <dbReference type="Proteomes" id="UP000824540"/>
    </source>
</evidence>
<gene>
    <name evidence="2" type="ORF">JZ751_010486</name>
</gene>
<evidence type="ECO:0000256" key="1">
    <source>
        <dbReference type="SAM" id="MobiDB-lite"/>
    </source>
</evidence>
<evidence type="ECO:0000313" key="2">
    <source>
        <dbReference type="EMBL" id="KAG9344799.1"/>
    </source>
</evidence>
<organism evidence="2 3">
    <name type="scientific">Albula glossodonta</name>
    <name type="common">roundjaw bonefish</name>
    <dbReference type="NCBI Taxonomy" id="121402"/>
    <lineage>
        <taxon>Eukaryota</taxon>
        <taxon>Metazoa</taxon>
        <taxon>Chordata</taxon>
        <taxon>Craniata</taxon>
        <taxon>Vertebrata</taxon>
        <taxon>Euteleostomi</taxon>
        <taxon>Actinopterygii</taxon>
        <taxon>Neopterygii</taxon>
        <taxon>Teleostei</taxon>
        <taxon>Albuliformes</taxon>
        <taxon>Albulidae</taxon>
        <taxon>Albula</taxon>
    </lineage>
</organism>
<feature type="region of interest" description="Disordered" evidence="1">
    <location>
        <begin position="120"/>
        <end position="141"/>
    </location>
</feature>
<reference evidence="2" key="1">
    <citation type="thesis" date="2021" institute="BYU ScholarsArchive" country="Provo, UT, USA">
        <title>Applications of and Algorithms for Genome Assembly and Genomic Analyses with an Emphasis on Marine Teleosts.</title>
        <authorList>
            <person name="Pickett B.D."/>
        </authorList>
    </citation>
    <scope>NUCLEOTIDE SEQUENCE</scope>
    <source>
        <strain evidence="2">HI-2016</strain>
    </source>
</reference>
<dbReference type="EMBL" id="JAFBMS010000019">
    <property type="protein sequence ID" value="KAG9344799.1"/>
    <property type="molecule type" value="Genomic_DNA"/>
</dbReference>
<sequence>MLTCNVTGSEMVVDAPSSNGPFQPVALMHFRVSCRLAVSQTEPYQRSAVPKVPHLSTVPWNAGGHTREPGDRGHATNLRASSSAATASLQDQGWVAEPQVALLSSSDTIARAVVVTDAQRGFRAQQSSPPALLNDRSTSHY</sequence>
<feature type="region of interest" description="Disordered" evidence="1">
    <location>
        <begin position="48"/>
        <end position="86"/>
    </location>
</feature>
<comment type="caution">
    <text evidence="2">The sequence shown here is derived from an EMBL/GenBank/DDBJ whole genome shotgun (WGS) entry which is preliminary data.</text>
</comment>
<protein>
    <submittedName>
        <fullName evidence="2">Uncharacterized protein</fullName>
    </submittedName>
</protein>
<name>A0A8T2NXA5_9TELE</name>
<keyword evidence="3" id="KW-1185">Reference proteome</keyword>
<feature type="compositionally biased region" description="Basic and acidic residues" evidence="1">
    <location>
        <begin position="65"/>
        <end position="74"/>
    </location>
</feature>
<dbReference type="AlphaFoldDB" id="A0A8T2NXA5"/>
<proteinExistence type="predicted"/>
<dbReference type="Proteomes" id="UP000824540">
    <property type="component" value="Unassembled WGS sequence"/>
</dbReference>
<accession>A0A8T2NXA5</accession>
<dbReference type="OrthoDB" id="10607049at2759"/>